<dbReference type="Proteomes" id="UP000016933">
    <property type="component" value="Unassembled WGS sequence"/>
</dbReference>
<dbReference type="STRING" id="675120.N1PCE7"/>
<keyword evidence="3 5" id="KW-1133">Transmembrane helix</keyword>
<dbReference type="Pfam" id="PF00324">
    <property type="entry name" value="AA_permease"/>
    <property type="match status" value="1"/>
</dbReference>
<dbReference type="InterPro" id="IPR004841">
    <property type="entry name" value="AA-permease/SLC12A_dom"/>
</dbReference>
<evidence type="ECO:0000256" key="1">
    <source>
        <dbReference type="ARBA" id="ARBA00004141"/>
    </source>
</evidence>
<accession>N1PCE7</accession>
<keyword evidence="4 5" id="KW-0472">Membrane</keyword>
<evidence type="ECO:0000313" key="7">
    <source>
        <dbReference type="EMBL" id="EME38498.1"/>
    </source>
</evidence>
<sequence length="92" mass="10091">LVSGWSCEYAYLYSASRPLQFFFGDRCQAPRFVPKCTKAGNPIYVVLEVSLAGCITFPTSSSYAATVLRWVVILATCGFVISYIAFQVTSNA</sequence>
<evidence type="ECO:0000259" key="6">
    <source>
        <dbReference type="Pfam" id="PF00324"/>
    </source>
</evidence>
<evidence type="ECO:0000256" key="3">
    <source>
        <dbReference type="ARBA" id="ARBA00022989"/>
    </source>
</evidence>
<dbReference type="AlphaFoldDB" id="N1PCE7"/>
<gene>
    <name evidence="7" type="ORF">DOTSEDRAFT_141069</name>
</gene>
<evidence type="ECO:0000256" key="2">
    <source>
        <dbReference type="ARBA" id="ARBA00022692"/>
    </source>
</evidence>
<organism evidence="7 8">
    <name type="scientific">Dothistroma septosporum (strain NZE10 / CBS 128990)</name>
    <name type="common">Red band needle blight fungus</name>
    <name type="synonym">Mycosphaerella pini</name>
    <dbReference type="NCBI Taxonomy" id="675120"/>
    <lineage>
        <taxon>Eukaryota</taxon>
        <taxon>Fungi</taxon>
        <taxon>Dikarya</taxon>
        <taxon>Ascomycota</taxon>
        <taxon>Pezizomycotina</taxon>
        <taxon>Dothideomycetes</taxon>
        <taxon>Dothideomycetidae</taxon>
        <taxon>Mycosphaerellales</taxon>
        <taxon>Mycosphaerellaceae</taxon>
        <taxon>Dothistroma</taxon>
    </lineage>
</organism>
<evidence type="ECO:0000313" key="8">
    <source>
        <dbReference type="Proteomes" id="UP000016933"/>
    </source>
</evidence>
<dbReference type="EMBL" id="KB446547">
    <property type="protein sequence ID" value="EME38498.1"/>
    <property type="molecule type" value="Genomic_DNA"/>
</dbReference>
<feature type="non-terminal residue" evidence="7">
    <location>
        <position position="1"/>
    </location>
</feature>
<protein>
    <recommendedName>
        <fullName evidence="6">Amino acid permease/ SLC12A domain-containing protein</fullName>
    </recommendedName>
</protein>
<comment type="subcellular location">
    <subcellularLocation>
        <location evidence="1">Membrane</location>
        <topology evidence="1">Multi-pass membrane protein</topology>
    </subcellularLocation>
</comment>
<dbReference type="GO" id="GO:0055085">
    <property type="term" value="P:transmembrane transport"/>
    <property type="evidence" value="ECO:0007669"/>
    <property type="project" value="InterPro"/>
</dbReference>
<evidence type="ECO:0000256" key="4">
    <source>
        <dbReference type="ARBA" id="ARBA00023136"/>
    </source>
</evidence>
<keyword evidence="8" id="KW-1185">Reference proteome</keyword>
<keyword evidence="2 5" id="KW-0812">Transmembrane</keyword>
<feature type="transmembrane region" description="Helical" evidence="5">
    <location>
        <begin position="67"/>
        <end position="86"/>
    </location>
</feature>
<reference evidence="7 8" key="2">
    <citation type="journal article" date="2012" name="PLoS Pathog.">
        <title>Diverse lifestyles and strategies of plant pathogenesis encoded in the genomes of eighteen Dothideomycetes fungi.</title>
        <authorList>
            <person name="Ohm R.A."/>
            <person name="Feau N."/>
            <person name="Henrissat B."/>
            <person name="Schoch C.L."/>
            <person name="Horwitz B.A."/>
            <person name="Barry K.W."/>
            <person name="Condon B.J."/>
            <person name="Copeland A.C."/>
            <person name="Dhillon B."/>
            <person name="Glaser F."/>
            <person name="Hesse C.N."/>
            <person name="Kosti I."/>
            <person name="LaButti K."/>
            <person name="Lindquist E.A."/>
            <person name="Lucas S."/>
            <person name="Salamov A.A."/>
            <person name="Bradshaw R.E."/>
            <person name="Ciuffetti L."/>
            <person name="Hamelin R.C."/>
            <person name="Kema G.H.J."/>
            <person name="Lawrence C."/>
            <person name="Scott J.A."/>
            <person name="Spatafora J.W."/>
            <person name="Turgeon B.G."/>
            <person name="de Wit P.J.G.M."/>
            <person name="Zhong S."/>
            <person name="Goodwin S.B."/>
            <person name="Grigoriev I.V."/>
        </authorList>
    </citation>
    <scope>NUCLEOTIDE SEQUENCE [LARGE SCALE GENOMIC DNA]</scope>
    <source>
        <strain evidence="8">NZE10 / CBS 128990</strain>
    </source>
</reference>
<reference evidence="8" key="1">
    <citation type="journal article" date="2012" name="PLoS Genet.">
        <title>The genomes of the fungal plant pathogens Cladosporium fulvum and Dothistroma septosporum reveal adaptation to different hosts and lifestyles but also signatures of common ancestry.</title>
        <authorList>
            <person name="de Wit P.J.G.M."/>
            <person name="van der Burgt A."/>
            <person name="Oekmen B."/>
            <person name="Stergiopoulos I."/>
            <person name="Abd-Elsalam K.A."/>
            <person name="Aerts A.L."/>
            <person name="Bahkali A.H."/>
            <person name="Beenen H.G."/>
            <person name="Chettri P."/>
            <person name="Cox M.P."/>
            <person name="Datema E."/>
            <person name="de Vries R.P."/>
            <person name="Dhillon B."/>
            <person name="Ganley A.R."/>
            <person name="Griffiths S.A."/>
            <person name="Guo Y."/>
            <person name="Hamelin R.C."/>
            <person name="Henrissat B."/>
            <person name="Kabir M.S."/>
            <person name="Jashni M.K."/>
            <person name="Kema G."/>
            <person name="Klaubauf S."/>
            <person name="Lapidus A."/>
            <person name="Levasseur A."/>
            <person name="Lindquist E."/>
            <person name="Mehrabi R."/>
            <person name="Ohm R.A."/>
            <person name="Owen T.J."/>
            <person name="Salamov A."/>
            <person name="Schwelm A."/>
            <person name="Schijlen E."/>
            <person name="Sun H."/>
            <person name="van den Burg H.A."/>
            <person name="van Ham R.C.H.J."/>
            <person name="Zhang S."/>
            <person name="Goodwin S.B."/>
            <person name="Grigoriev I.V."/>
            <person name="Collemare J."/>
            <person name="Bradshaw R.E."/>
        </authorList>
    </citation>
    <scope>NUCLEOTIDE SEQUENCE [LARGE SCALE GENOMIC DNA]</scope>
    <source>
        <strain evidence="8">NZE10 / CBS 128990</strain>
    </source>
</reference>
<dbReference type="OrthoDB" id="3900342at2759"/>
<proteinExistence type="predicted"/>
<dbReference type="GO" id="GO:0016020">
    <property type="term" value="C:membrane"/>
    <property type="evidence" value="ECO:0007669"/>
    <property type="project" value="UniProtKB-SubCell"/>
</dbReference>
<evidence type="ECO:0000256" key="5">
    <source>
        <dbReference type="SAM" id="Phobius"/>
    </source>
</evidence>
<name>N1PCE7_DOTSN</name>
<feature type="domain" description="Amino acid permease/ SLC12A" evidence="6">
    <location>
        <begin position="2"/>
        <end position="86"/>
    </location>
</feature>
<dbReference type="HOGENOM" id="CLU_2413232_0_0_1"/>